<dbReference type="RefSeq" id="WP_073348064.1">
    <property type="nucleotide sequence ID" value="NZ_CP050831.1"/>
</dbReference>
<evidence type="ECO:0000313" key="2">
    <source>
        <dbReference type="Proteomes" id="UP000501780"/>
    </source>
</evidence>
<protein>
    <submittedName>
        <fullName evidence="1">CXXX repeat peptide modification system protein</fullName>
    </submittedName>
</protein>
<keyword evidence="2" id="KW-1185">Reference proteome</keyword>
<dbReference type="GeneID" id="82177276"/>
<accession>A0A6H0KRR2</accession>
<reference evidence="1 2" key="1">
    <citation type="submission" date="2020-03" db="EMBL/GenBank/DDBJ databases">
        <title>Genomic analysis of Bacteroides faecium CBA7301.</title>
        <authorList>
            <person name="Kim J."/>
            <person name="Roh S.W."/>
        </authorList>
    </citation>
    <scope>NUCLEOTIDE SEQUENCE [LARGE SCALE GENOMIC DNA]</scope>
    <source>
        <strain evidence="1 2">CBA7301</strain>
    </source>
</reference>
<proteinExistence type="predicted"/>
<dbReference type="KEGG" id="bfc:BacF7301_13515"/>
<gene>
    <name evidence="1" type="ORF">BacF7301_13515</name>
</gene>
<dbReference type="NCBIfam" id="TIGR04116">
    <property type="entry name" value="CXXX_rpt_assoc"/>
    <property type="match status" value="1"/>
</dbReference>
<evidence type="ECO:0000313" key="1">
    <source>
        <dbReference type="EMBL" id="QIU95097.1"/>
    </source>
</evidence>
<dbReference type="AlphaFoldDB" id="A0A6H0KRR2"/>
<dbReference type="InterPro" id="IPR026413">
    <property type="entry name" value="CXXX_rpt_assoc"/>
</dbReference>
<sequence length="90" mass="10605">MRKVVGKVTEEEKCEIQQLFERQNGLNELAKIVSADNDALYEKLVKDLGETGAKFQDWWNRMAEYYQWESGEGAHWEIDFVTNDINLVYE</sequence>
<dbReference type="Proteomes" id="UP000501780">
    <property type="component" value="Chromosome"/>
</dbReference>
<dbReference type="EMBL" id="CP050831">
    <property type="protein sequence ID" value="QIU95097.1"/>
    <property type="molecule type" value="Genomic_DNA"/>
</dbReference>
<name>A0A6H0KRR2_9BACE</name>
<organism evidence="1 2">
    <name type="scientific">Bacteroides faecium</name>
    <dbReference type="NCBI Taxonomy" id="2715212"/>
    <lineage>
        <taxon>Bacteria</taxon>
        <taxon>Pseudomonadati</taxon>
        <taxon>Bacteroidota</taxon>
        <taxon>Bacteroidia</taxon>
        <taxon>Bacteroidales</taxon>
        <taxon>Bacteroidaceae</taxon>
        <taxon>Bacteroides</taxon>
    </lineage>
</organism>